<name>A0ABS5I4X0_9GAMM</name>
<dbReference type="EMBL" id="JAAIKR010000015">
    <property type="protein sequence ID" value="MBR9729072.1"/>
    <property type="molecule type" value="Genomic_DNA"/>
</dbReference>
<sequence>MGNGFFKKLAFWQSTALEGEVGVYLSEHMLWLCDGTTEDAAVKIVSIAVVDGQWRQAFESIKSQYGLVTLQIVLAENLYQLLQADKPHVDQAEINQALIWQVKDMVTEPVTNIHLDYFETSVSNNDKVSVVVANRQFLVDIAVICDDLGLLIAGISIEEMTVTHLLANETLAHMVVMHLPGQELLFTVVKAGELLMQRRVRGFNQLDTVKVEDLNDGIADNLSLEIQRSMDYFESQLRQPPVASIKLLVEGEIEKLTELVAANFNQPVQAIAHDGVASFVAHSAHQELMRGAI</sequence>
<keyword evidence="2" id="KW-1185">Reference proteome</keyword>
<evidence type="ECO:0000313" key="1">
    <source>
        <dbReference type="EMBL" id="MBR9729072.1"/>
    </source>
</evidence>
<reference evidence="1 2" key="1">
    <citation type="submission" date="2020-02" db="EMBL/GenBank/DDBJ databases">
        <title>Shewanella WXL01 sp. nov., a marine bacterium isolated from green algae in Luhuitou Fringing Reef (Northern South China Sea).</title>
        <authorList>
            <person name="Wang X."/>
        </authorList>
    </citation>
    <scope>NUCLEOTIDE SEQUENCE [LARGE SCALE GENOMIC DNA]</scope>
    <source>
        <strain evidence="1 2">MCCC 1A01895</strain>
    </source>
</reference>
<dbReference type="InterPro" id="IPR043129">
    <property type="entry name" value="ATPase_NBD"/>
</dbReference>
<dbReference type="Proteomes" id="UP000811844">
    <property type="component" value="Unassembled WGS sequence"/>
</dbReference>
<dbReference type="Gene3D" id="3.30.420.380">
    <property type="match status" value="1"/>
</dbReference>
<proteinExistence type="predicted"/>
<evidence type="ECO:0000313" key="2">
    <source>
        <dbReference type="Proteomes" id="UP000811844"/>
    </source>
</evidence>
<protein>
    <submittedName>
        <fullName evidence="1">Biogenesis protein MshI</fullName>
    </submittedName>
</protein>
<gene>
    <name evidence="1" type="ORF">G3R48_13920</name>
</gene>
<comment type="caution">
    <text evidence="1">The sequence shown here is derived from an EMBL/GenBank/DDBJ whole genome shotgun (WGS) entry which is preliminary data.</text>
</comment>
<organism evidence="1 2">
    <name type="scientific">Shewanella intestini</name>
    <dbReference type="NCBI Taxonomy" id="2017544"/>
    <lineage>
        <taxon>Bacteria</taxon>
        <taxon>Pseudomonadati</taxon>
        <taxon>Pseudomonadota</taxon>
        <taxon>Gammaproteobacteria</taxon>
        <taxon>Alteromonadales</taxon>
        <taxon>Shewanellaceae</taxon>
        <taxon>Shewanella</taxon>
    </lineage>
</organism>
<dbReference type="RefSeq" id="WP_153665625.1">
    <property type="nucleotide sequence ID" value="NZ_JAAIKR010000015.1"/>
</dbReference>
<accession>A0ABS5I4X0</accession>
<dbReference type="SUPFAM" id="SSF53067">
    <property type="entry name" value="Actin-like ATPase domain"/>
    <property type="match status" value="1"/>
</dbReference>